<feature type="transmembrane region" description="Helical" evidence="1">
    <location>
        <begin position="6"/>
        <end position="26"/>
    </location>
</feature>
<keyword evidence="1" id="KW-0812">Transmembrane</keyword>
<reference evidence="2 3" key="1">
    <citation type="journal article" date="2015" name="Genome Announc.">
        <title>Genome Sequence of Borrelia chilensis VA1, a South American Member of the Lyme Borreliosis Group.</title>
        <authorList>
            <person name="Huang W."/>
            <person name="Ojaimi C."/>
            <person name="Fallon J.T."/>
            <person name="Travisany D."/>
            <person name="Maass A."/>
            <person name="Ivanova L."/>
            <person name="Tomova A."/>
            <person name="Gonzalez-Acuna D."/>
            <person name="Godfrey H.P."/>
            <person name="Cabello F.C."/>
        </authorList>
    </citation>
    <scope>NUCLEOTIDE SEQUENCE [LARGE SCALE GENOMIC DNA]</scope>
    <source>
        <strain evidence="2 3">VA1</strain>
    </source>
</reference>
<evidence type="ECO:0000256" key="1">
    <source>
        <dbReference type="SAM" id="Phobius"/>
    </source>
</evidence>
<dbReference type="STRING" id="1245910.OY14_00605"/>
<dbReference type="Proteomes" id="UP000030940">
    <property type="component" value="Chromosome"/>
</dbReference>
<proteinExistence type="predicted"/>
<keyword evidence="1" id="KW-0472">Membrane</keyword>
<protein>
    <submittedName>
        <fullName evidence="2">Uncharacterized protein</fullName>
    </submittedName>
</protein>
<evidence type="ECO:0000313" key="3">
    <source>
        <dbReference type="Proteomes" id="UP000030940"/>
    </source>
</evidence>
<dbReference type="AlphaFoldDB" id="A0A0A7V174"/>
<evidence type="ECO:0000313" key="2">
    <source>
        <dbReference type="EMBL" id="AJA89967.1"/>
    </source>
</evidence>
<keyword evidence="1" id="KW-1133">Transmembrane helix</keyword>
<name>A0A0A7V174_9SPIR</name>
<organism evidence="2 3">
    <name type="scientific">Borreliella chilensis</name>
    <dbReference type="NCBI Taxonomy" id="1245910"/>
    <lineage>
        <taxon>Bacteria</taxon>
        <taxon>Pseudomonadati</taxon>
        <taxon>Spirochaetota</taxon>
        <taxon>Spirochaetia</taxon>
        <taxon>Spirochaetales</taxon>
        <taxon>Borreliaceae</taxon>
        <taxon>Borreliella</taxon>
    </lineage>
</organism>
<dbReference type="HOGENOM" id="CLU_2663802_0_0_12"/>
<dbReference type="KEGG" id="bchi:OY14_00605"/>
<feature type="transmembrane region" description="Helical" evidence="1">
    <location>
        <begin position="33"/>
        <end position="54"/>
    </location>
</feature>
<gene>
    <name evidence="2" type="ORF">OY14_00605</name>
</gene>
<keyword evidence="3" id="KW-1185">Reference proteome</keyword>
<sequence>MIAFFSHLMLTNIVISFFVSFFVMFLNILNFRFLVVYLISFLGGIVFLFFIPFFYSDYYDRQIEPILYLFPILGSIILIGLIKFSERNKNDL</sequence>
<accession>A0A0A7V174</accession>
<dbReference type="EMBL" id="CP009910">
    <property type="protein sequence ID" value="AJA89967.1"/>
    <property type="molecule type" value="Genomic_DNA"/>
</dbReference>
<feature type="transmembrane region" description="Helical" evidence="1">
    <location>
        <begin position="66"/>
        <end position="84"/>
    </location>
</feature>